<reference evidence="1" key="1">
    <citation type="submission" date="2024-10" db="EMBL/GenBank/DDBJ databases">
        <title>Aeromonas and Pseudomonas from the Cagarras Archipelago, Rio de Janeiro, Brazil.</title>
        <authorList>
            <person name="Canellas A.L.B."/>
            <person name="Laport M.S."/>
        </authorList>
    </citation>
    <scope>NUCLEOTIDE SEQUENCE</scope>
    <source>
        <strain evidence="1">ACP-7</strain>
    </source>
</reference>
<keyword evidence="2" id="KW-1185">Reference proteome</keyword>
<gene>
    <name evidence="1" type="ORF">ACIKP7_01785</name>
</gene>
<comment type="caution">
    <text evidence="1">The sequence shown here is derived from an EMBL/GenBank/DDBJ whole genome shotgun (WGS) entry which is preliminary data.</text>
</comment>
<proteinExistence type="predicted"/>
<name>A0ACC7LQH2_9PSED</name>
<organism evidence="1 2">
    <name type="scientific">Pseudomonas caricapapayae</name>
    <dbReference type="NCBI Taxonomy" id="46678"/>
    <lineage>
        <taxon>Bacteria</taxon>
        <taxon>Pseudomonadati</taxon>
        <taxon>Pseudomonadota</taxon>
        <taxon>Gammaproteobacteria</taxon>
        <taxon>Pseudomonadales</taxon>
        <taxon>Pseudomonadaceae</taxon>
        <taxon>Pseudomonas</taxon>
    </lineage>
</organism>
<evidence type="ECO:0000313" key="1">
    <source>
        <dbReference type="EMBL" id="MFJ1336854.1"/>
    </source>
</evidence>
<evidence type="ECO:0000313" key="2">
    <source>
        <dbReference type="Proteomes" id="UP001615411"/>
    </source>
</evidence>
<dbReference type="EMBL" id="JBIUGF010000003">
    <property type="protein sequence ID" value="MFJ1336854.1"/>
    <property type="molecule type" value="Genomic_DNA"/>
</dbReference>
<protein>
    <submittedName>
        <fullName evidence="1">Fimbrial protein</fullName>
    </submittedName>
</protein>
<sequence>MIRSTAALLVPLALYILSQPACAAESSLSSALKGRVQLVGSIVDSGCNIRVGNDRQTVAFKPTAFSGLARGDSASQQSLNIYISDCISSSSRSTARPSQRFKLTFEGERDGKHFSVQGAAKGIALQIKDEQGKLISPGMLLEHSSLSADLLMLNYSLALVGSGHVLEAGDFHATIKLSIQHF</sequence>
<dbReference type="Proteomes" id="UP001615411">
    <property type="component" value="Unassembled WGS sequence"/>
</dbReference>
<accession>A0ACC7LQH2</accession>